<dbReference type="EMBL" id="PDUD01000009">
    <property type="protein sequence ID" value="PHN07505.1"/>
    <property type="molecule type" value="Genomic_DNA"/>
</dbReference>
<dbReference type="OrthoDB" id="1524733at2"/>
<reference evidence="1 2" key="1">
    <citation type="submission" date="2017-10" db="EMBL/GenBank/DDBJ databases">
        <title>The draft genome sequence of Lewinella nigricans NBRC 102662.</title>
        <authorList>
            <person name="Wang K."/>
        </authorList>
    </citation>
    <scope>NUCLEOTIDE SEQUENCE [LARGE SCALE GENOMIC DNA]</scope>
    <source>
        <strain evidence="1 2">NBRC 102662</strain>
    </source>
</reference>
<dbReference type="SUPFAM" id="SSF48452">
    <property type="entry name" value="TPR-like"/>
    <property type="match status" value="1"/>
</dbReference>
<evidence type="ECO:0000313" key="2">
    <source>
        <dbReference type="Proteomes" id="UP000223913"/>
    </source>
</evidence>
<gene>
    <name evidence="1" type="ORF">CRP01_05230</name>
</gene>
<accession>A0A2D0NG93</accession>
<sequence>MDRLEKLLHFLGENPGDNFILFAIAKEYEKMGDDDRALTYFEKLREENAAYVGLYYHLGKLWERKAEPAKAFRIYTQGMDIARRAGDQHALSELAGARLILGDEDDFEQG</sequence>
<proteinExistence type="predicted"/>
<protein>
    <submittedName>
        <fullName evidence="1">Tetratricopeptide repeat protein</fullName>
    </submittedName>
</protein>
<dbReference type="AlphaFoldDB" id="A0A2D0NG93"/>
<dbReference type="Gene3D" id="1.25.40.10">
    <property type="entry name" value="Tetratricopeptide repeat domain"/>
    <property type="match status" value="1"/>
</dbReference>
<keyword evidence="2" id="KW-1185">Reference proteome</keyword>
<evidence type="ECO:0000313" key="1">
    <source>
        <dbReference type="EMBL" id="PHN07505.1"/>
    </source>
</evidence>
<name>A0A2D0NG93_FLAN2</name>
<dbReference type="Proteomes" id="UP000223913">
    <property type="component" value="Unassembled WGS sequence"/>
</dbReference>
<dbReference type="RefSeq" id="WP_099148955.1">
    <property type="nucleotide sequence ID" value="NZ_PDUD01000009.1"/>
</dbReference>
<comment type="caution">
    <text evidence="1">The sequence shown here is derived from an EMBL/GenBank/DDBJ whole genome shotgun (WGS) entry which is preliminary data.</text>
</comment>
<dbReference type="InterPro" id="IPR011990">
    <property type="entry name" value="TPR-like_helical_dom_sf"/>
</dbReference>
<organism evidence="1 2">
    <name type="scientific">Flavilitoribacter nigricans (strain ATCC 23147 / DSM 23189 / NBRC 102662 / NCIMB 1420 / SS-2)</name>
    <name type="common">Lewinella nigricans</name>
    <dbReference type="NCBI Taxonomy" id="1122177"/>
    <lineage>
        <taxon>Bacteria</taxon>
        <taxon>Pseudomonadati</taxon>
        <taxon>Bacteroidota</taxon>
        <taxon>Saprospiria</taxon>
        <taxon>Saprospirales</taxon>
        <taxon>Lewinellaceae</taxon>
        <taxon>Flavilitoribacter</taxon>
    </lineage>
</organism>